<dbReference type="Pfam" id="PF03938">
    <property type="entry name" value="OmpH"/>
    <property type="match status" value="1"/>
</dbReference>
<accession>A0AAV3TXY2</accession>
<gene>
    <name evidence="4" type="ORF">GCM10025791_07500</name>
</gene>
<dbReference type="SMART" id="SM00935">
    <property type="entry name" value="OmpH"/>
    <property type="match status" value="1"/>
</dbReference>
<dbReference type="GO" id="GO:0051082">
    <property type="term" value="F:unfolded protein binding"/>
    <property type="evidence" value="ECO:0007669"/>
    <property type="project" value="InterPro"/>
</dbReference>
<dbReference type="Proteomes" id="UP001409585">
    <property type="component" value="Unassembled WGS sequence"/>
</dbReference>
<dbReference type="RefSeq" id="WP_345417282.1">
    <property type="nucleotide sequence ID" value="NZ_AP031496.1"/>
</dbReference>
<dbReference type="PANTHER" id="PTHR35089">
    <property type="entry name" value="CHAPERONE PROTEIN SKP"/>
    <property type="match status" value="1"/>
</dbReference>
<dbReference type="InterPro" id="IPR005632">
    <property type="entry name" value="Chaperone_Skp"/>
</dbReference>
<keyword evidence="5" id="KW-1185">Reference proteome</keyword>
<evidence type="ECO:0000313" key="4">
    <source>
        <dbReference type="EMBL" id="GAA4933353.1"/>
    </source>
</evidence>
<organism evidence="4 5">
    <name type="scientific">Halioxenophilus aromaticivorans</name>
    <dbReference type="NCBI Taxonomy" id="1306992"/>
    <lineage>
        <taxon>Bacteria</taxon>
        <taxon>Pseudomonadati</taxon>
        <taxon>Pseudomonadota</taxon>
        <taxon>Gammaproteobacteria</taxon>
        <taxon>Alteromonadales</taxon>
        <taxon>Alteromonadaceae</taxon>
        <taxon>Halioxenophilus</taxon>
    </lineage>
</organism>
<sequence length="170" mass="18772">MLKIKTIFAVVILAVSSSAALAADKVAVFNLERAILSTEAAKKASSDLQADPEFAALRAKYEGLVADMEKLRDEQNSKGMTWNTEQQAEHRKKVDYIRADLELAQKKLQAEQNAAVRGLMQDLQAKTEKALEEVIKSEGITVVLNAAQVYHADKKADITDKVTARLNKMK</sequence>
<feature type="chain" id="PRO_5043450113" description="OmpH family outer membrane protein" evidence="3">
    <location>
        <begin position="23"/>
        <end position="170"/>
    </location>
</feature>
<proteinExistence type="inferred from homology"/>
<dbReference type="PANTHER" id="PTHR35089:SF1">
    <property type="entry name" value="CHAPERONE PROTEIN SKP"/>
    <property type="match status" value="1"/>
</dbReference>
<feature type="signal peptide" evidence="3">
    <location>
        <begin position="1"/>
        <end position="22"/>
    </location>
</feature>
<dbReference type="GO" id="GO:0050821">
    <property type="term" value="P:protein stabilization"/>
    <property type="evidence" value="ECO:0007669"/>
    <property type="project" value="TreeGrafter"/>
</dbReference>
<name>A0AAV3TXY2_9ALTE</name>
<comment type="caution">
    <text evidence="4">The sequence shown here is derived from an EMBL/GenBank/DDBJ whole genome shotgun (WGS) entry which is preliminary data.</text>
</comment>
<evidence type="ECO:0008006" key="6">
    <source>
        <dbReference type="Google" id="ProtNLM"/>
    </source>
</evidence>
<dbReference type="GO" id="GO:0005829">
    <property type="term" value="C:cytosol"/>
    <property type="evidence" value="ECO:0007669"/>
    <property type="project" value="TreeGrafter"/>
</dbReference>
<evidence type="ECO:0000256" key="2">
    <source>
        <dbReference type="ARBA" id="ARBA00022729"/>
    </source>
</evidence>
<evidence type="ECO:0000256" key="3">
    <source>
        <dbReference type="SAM" id="SignalP"/>
    </source>
</evidence>
<evidence type="ECO:0000256" key="1">
    <source>
        <dbReference type="ARBA" id="ARBA00009091"/>
    </source>
</evidence>
<dbReference type="AlphaFoldDB" id="A0AAV3TXY2"/>
<comment type="similarity">
    <text evidence="1">Belongs to the Skp family.</text>
</comment>
<evidence type="ECO:0000313" key="5">
    <source>
        <dbReference type="Proteomes" id="UP001409585"/>
    </source>
</evidence>
<dbReference type="Gene3D" id="3.30.910.20">
    <property type="entry name" value="Skp domain"/>
    <property type="match status" value="1"/>
</dbReference>
<dbReference type="EMBL" id="BAABLX010000007">
    <property type="protein sequence ID" value="GAA4933353.1"/>
    <property type="molecule type" value="Genomic_DNA"/>
</dbReference>
<dbReference type="InterPro" id="IPR024930">
    <property type="entry name" value="Skp_dom_sf"/>
</dbReference>
<reference evidence="5" key="1">
    <citation type="journal article" date="2019" name="Int. J. Syst. Evol. Microbiol.">
        <title>The Global Catalogue of Microorganisms (GCM) 10K type strain sequencing project: providing services to taxonomists for standard genome sequencing and annotation.</title>
        <authorList>
            <consortium name="The Broad Institute Genomics Platform"/>
            <consortium name="The Broad Institute Genome Sequencing Center for Infectious Disease"/>
            <person name="Wu L."/>
            <person name="Ma J."/>
        </authorList>
    </citation>
    <scope>NUCLEOTIDE SEQUENCE [LARGE SCALE GENOMIC DNA]</scope>
    <source>
        <strain evidence="5">JCM 19134</strain>
    </source>
</reference>
<protein>
    <recommendedName>
        <fullName evidence="6">OmpH family outer membrane protein</fullName>
    </recommendedName>
</protein>
<dbReference type="SUPFAM" id="SSF111384">
    <property type="entry name" value="OmpH-like"/>
    <property type="match status" value="1"/>
</dbReference>
<keyword evidence="2 3" id="KW-0732">Signal</keyword>